<gene>
    <name evidence="1" type="ORF">NPIL_662131</name>
</gene>
<name>A0A8X6QWC5_NEPPI</name>
<evidence type="ECO:0000313" key="1">
    <source>
        <dbReference type="EMBL" id="GFU42884.1"/>
    </source>
</evidence>
<accession>A0A8X6QWC5</accession>
<dbReference type="AlphaFoldDB" id="A0A8X6QWC5"/>
<comment type="caution">
    <text evidence="1">The sequence shown here is derived from an EMBL/GenBank/DDBJ whole genome shotgun (WGS) entry which is preliminary data.</text>
</comment>
<proteinExistence type="predicted"/>
<dbReference type="Proteomes" id="UP000887013">
    <property type="component" value="Unassembled WGS sequence"/>
</dbReference>
<evidence type="ECO:0000313" key="2">
    <source>
        <dbReference type="Proteomes" id="UP000887013"/>
    </source>
</evidence>
<keyword evidence="2" id="KW-1185">Reference proteome</keyword>
<dbReference type="OrthoDB" id="6426908at2759"/>
<dbReference type="EMBL" id="BMAW01132286">
    <property type="protein sequence ID" value="GFU42884.1"/>
    <property type="molecule type" value="Genomic_DNA"/>
</dbReference>
<organism evidence="1 2">
    <name type="scientific">Nephila pilipes</name>
    <name type="common">Giant wood spider</name>
    <name type="synonym">Nephila maculata</name>
    <dbReference type="NCBI Taxonomy" id="299642"/>
    <lineage>
        <taxon>Eukaryota</taxon>
        <taxon>Metazoa</taxon>
        <taxon>Ecdysozoa</taxon>
        <taxon>Arthropoda</taxon>
        <taxon>Chelicerata</taxon>
        <taxon>Arachnida</taxon>
        <taxon>Araneae</taxon>
        <taxon>Araneomorphae</taxon>
        <taxon>Entelegynae</taxon>
        <taxon>Araneoidea</taxon>
        <taxon>Nephilidae</taxon>
        <taxon>Nephila</taxon>
    </lineage>
</organism>
<sequence length="92" mass="10737">MESLEENLKESAVKTEKEAFEDEILRIVPTRYKEKSRKYFPKSQESFNWNSDGEIIYKDTVIPGSNIASLVYGFLPKRKQAPKGSYVFLREL</sequence>
<reference evidence="1" key="1">
    <citation type="submission" date="2020-08" db="EMBL/GenBank/DDBJ databases">
        <title>Multicomponent nature underlies the extraordinary mechanical properties of spider dragline silk.</title>
        <authorList>
            <person name="Kono N."/>
            <person name="Nakamura H."/>
            <person name="Mori M."/>
            <person name="Yoshida Y."/>
            <person name="Ohtoshi R."/>
            <person name="Malay A.D."/>
            <person name="Moran D.A.P."/>
            <person name="Tomita M."/>
            <person name="Numata K."/>
            <person name="Arakawa K."/>
        </authorList>
    </citation>
    <scope>NUCLEOTIDE SEQUENCE</scope>
</reference>
<protein>
    <submittedName>
        <fullName evidence="1">Uncharacterized protein</fullName>
    </submittedName>
</protein>